<organism evidence="4">
    <name type="scientific">Helicotheca tamesis</name>
    <dbReference type="NCBI Taxonomy" id="374047"/>
    <lineage>
        <taxon>Eukaryota</taxon>
        <taxon>Sar</taxon>
        <taxon>Stramenopiles</taxon>
        <taxon>Ochrophyta</taxon>
        <taxon>Bacillariophyta</taxon>
        <taxon>Mediophyceae</taxon>
        <taxon>Lithodesmiophycidae</taxon>
        <taxon>Lithodesmiales</taxon>
        <taxon>Lithodesmiaceae</taxon>
        <taxon>Helicotheca</taxon>
    </lineage>
</organism>
<dbReference type="Pfam" id="PF00134">
    <property type="entry name" value="Cyclin_N"/>
    <property type="match status" value="1"/>
</dbReference>
<comment type="similarity">
    <text evidence="2">Belongs to the cyclin family.</text>
</comment>
<dbReference type="Gene3D" id="1.10.472.10">
    <property type="entry name" value="Cyclin-like"/>
    <property type="match status" value="2"/>
</dbReference>
<dbReference type="FunFam" id="1.10.472.10:FF:000093">
    <property type="entry name" value="Predicted protein"/>
    <property type="match status" value="1"/>
</dbReference>
<proteinExistence type="inferred from homology"/>
<sequence>MCSNVEQAVDRIIVMRTQEETVYKYTNYISSDGAQVGECQQEKEKQESPPHAPHMRLALEECIRFIDSLTIGLQDPAEEDHGIHLSSSSRDVMADLSTNKSCQTKKRRDSFPTRSTVHVEDRRTCEQLSTWRAQMCSWSYAVIDSYGFDRETVAIAFSILDRYVAMDEEPETITKADFQLMSMTALYTATKIMEVDKLLSTDSLLEMSQGSVLPQDVAEMELKILNALEWRLNSPTAMAFVREFLVLLPLSEERKQCMLSMTFHLTELAVVDSFFIPFSSSSIAAAALLVAASHDFEMVDGFTCTSFVANKLEKNIASCANLDINSEEIATIYDRLEQMYHSKIK</sequence>
<dbReference type="SUPFAM" id="SSF47954">
    <property type="entry name" value="Cyclin-like"/>
    <property type="match status" value="2"/>
</dbReference>
<evidence type="ECO:0000313" key="4">
    <source>
        <dbReference type="EMBL" id="CAD9488858.1"/>
    </source>
</evidence>
<dbReference type="InterPro" id="IPR039361">
    <property type="entry name" value="Cyclin"/>
</dbReference>
<gene>
    <name evidence="4" type="ORF">HTAM1171_LOCUS5183</name>
</gene>
<name>A0A7S2HG49_9STRA</name>
<feature type="domain" description="Cyclin-like" evidence="3">
    <location>
        <begin position="137"/>
        <end position="226"/>
    </location>
</feature>
<accession>A0A7S2HG49</accession>
<dbReference type="AlphaFoldDB" id="A0A7S2HG49"/>
<protein>
    <recommendedName>
        <fullName evidence="3">Cyclin-like domain-containing protein</fullName>
    </recommendedName>
</protein>
<dbReference type="EMBL" id="HBGV01008387">
    <property type="protein sequence ID" value="CAD9488858.1"/>
    <property type="molecule type" value="Transcribed_RNA"/>
</dbReference>
<dbReference type="InterPro" id="IPR004367">
    <property type="entry name" value="Cyclin_C-dom"/>
</dbReference>
<evidence type="ECO:0000256" key="2">
    <source>
        <dbReference type="RuleBase" id="RU000383"/>
    </source>
</evidence>
<evidence type="ECO:0000259" key="3">
    <source>
        <dbReference type="SMART" id="SM00385"/>
    </source>
</evidence>
<evidence type="ECO:0000256" key="1">
    <source>
        <dbReference type="ARBA" id="ARBA00023127"/>
    </source>
</evidence>
<dbReference type="InterPro" id="IPR013763">
    <property type="entry name" value="Cyclin-like_dom"/>
</dbReference>
<keyword evidence="1 2" id="KW-0195">Cyclin</keyword>
<dbReference type="SMART" id="SM00385">
    <property type="entry name" value="CYCLIN"/>
    <property type="match status" value="2"/>
</dbReference>
<dbReference type="Pfam" id="PF02984">
    <property type="entry name" value="Cyclin_C"/>
    <property type="match status" value="1"/>
</dbReference>
<dbReference type="PANTHER" id="PTHR10177">
    <property type="entry name" value="CYCLINS"/>
    <property type="match status" value="1"/>
</dbReference>
<dbReference type="InterPro" id="IPR006671">
    <property type="entry name" value="Cyclin_N"/>
</dbReference>
<reference evidence="4" key="1">
    <citation type="submission" date="2021-01" db="EMBL/GenBank/DDBJ databases">
        <authorList>
            <person name="Corre E."/>
            <person name="Pelletier E."/>
            <person name="Niang G."/>
            <person name="Scheremetjew M."/>
            <person name="Finn R."/>
            <person name="Kale V."/>
            <person name="Holt S."/>
            <person name="Cochrane G."/>
            <person name="Meng A."/>
            <person name="Brown T."/>
            <person name="Cohen L."/>
        </authorList>
    </citation>
    <scope>NUCLEOTIDE SEQUENCE</scope>
    <source>
        <strain evidence="4">CCMP826</strain>
    </source>
</reference>
<dbReference type="InterPro" id="IPR036915">
    <property type="entry name" value="Cyclin-like_sf"/>
</dbReference>
<feature type="domain" description="Cyclin-like" evidence="3">
    <location>
        <begin position="239"/>
        <end position="318"/>
    </location>
</feature>